<feature type="region of interest" description="Disordered" evidence="1">
    <location>
        <begin position="502"/>
        <end position="548"/>
    </location>
</feature>
<evidence type="ECO:0000313" key="2">
    <source>
        <dbReference type="EMBL" id="PSJ15980.1"/>
    </source>
</evidence>
<protein>
    <submittedName>
        <fullName evidence="2">Uncharacterized protein</fullName>
    </submittedName>
</protein>
<evidence type="ECO:0000313" key="3">
    <source>
        <dbReference type="Proteomes" id="UP000241912"/>
    </source>
</evidence>
<sequence>MMNSVYKVLTPAGKFDAIFAEDEDIPIEYSGDELAIDFFKDWLFINQISGSQGHLLDSDQLTPADLYGFCQPLNSGIEVIPPFDDFMSYMQEDIAMQNDDELAESEILDGVYSDSDKKSIVATNQLIKFFREFIASDFEKAQVPTAIYGWTATAQVMDKEDAKRRLRELIDIAINRKAGIEDITPKQQQRLDDYRHDARVISDYLTKCIRHTGARNLLRTPEMKAKFPDIDNQPREEFDSAIISDEIKKIADMMLDGISGMDKIKLIKEAGSIRVSLKTVQSGMEKLKMVKRIKEIREALGVGSSGALDKNGLDADGMWPMTSAEYNKIHSDYKGTFPDGTPTALKLINGATTIVPVRITDEQQKDSEPEVEPQTTVADVNNVMPLLKNFIGAAQLAAVGSLIRGEEGQFFTDKLIEIANIIQTMPKTYDQDGMGDKAIAYLHYFKGSGDWYITEKDMEDDQMQAFGLADIFGDGGELGYINIEEMIQHGVELDFHWTPKTLGQIRGTDSEDETQGTQAGEESSEINDPAETTETPEDASPEDSAKSGFISELESLKAETDIIRFNERLDEIAARVEQAGLMKALDKELNDTADVLTALLAAAESGSK</sequence>
<dbReference type="AlphaFoldDB" id="A0A2P7NR97"/>
<dbReference type="RefSeq" id="WP_106708270.1">
    <property type="nucleotide sequence ID" value="NZ_PXXU01000092.1"/>
</dbReference>
<gene>
    <name evidence="2" type="ORF">C7H79_16060</name>
</gene>
<proteinExistence type="predicted"/>
<reference evidence="2 3" key="1">
    <citation type="submission" date="2018-03" db="EMBL/GenBank/DDBJ databases">
        <title>Draft genome of Nitrosomonas supralitoralis APG5.</title>
        <authorList>
            <person name="Urakawa H."/>
            <person name="Lopez J.V."/>
        </authorList>
    </citation>
    <scope>NUCLEOTIDE SEQUENCE [LARGE SCALE GENOMIC DNA]</scope>
    <source>
        <strain evidence="2 3">APG5</strain>
    </source>
</reference>
<dbReference type="EMBL" id="PXXU01000092">
    <property type="protein sequence ID" value="PSJ15980.1"/>
    <property type="molecule type" value="Genomic_DNA"/>
</dbReference>
<dbReference type="InterPro" id="IPR021341">
    <property type="entry name" value="DUF2958"/>
</dbReference>
<keyword evidence="3" id="KW-1185">Reference proteome</keyword>
<accession>A0A2P7NR97</accession>
<evidence type="ECO:0000256" key="1">
    <source>
        <dbReference type="SAM" id="MobiDB-lite"/>
    </source>
</evidence>
<dbReference type="Pfam" id="PF11171">
    <property type="entry name" value="DUF2958"/>
    <property type="match status" value="1"/>
</dbReference>
<dbReference type="Proteomes" id="UP000241912">
    <property type="component" value="Unassembled WGS sequence"/>
</dbReference>
<name>A0A2P7NR97_9PROT</name>
<comment type="caution">
    <text evidence="2">The sequence shown here is derived from an EMBL/GenBank/DDBJ whole genome shotgun (WGS) entry which is preliminary data.</text>
</comment>
<dbReference type="OrthoDB" id="8545945at2"/>
<organism evidence="2 3">
    <name type="scientific">Nitrosomonas supralitoralis</name>
    <dbReference type="NCBI Taxonomy" id="2116706"/>
    <lineage>
        <taxon>Bacteria</taxon>
        <taxon>Pseudomonadati</taxon>
        <taxon>Pseudomonadota</taxon>
        <taxon>Betaproteobacteria</taxon>
        <taxon>Nitrosomonadales</taxon>
        <taxon>Nitrosomonadaceae</taxon>
        <taxon>Nitrosomonas</taxon>
    </lineage>
</organism>